<keyword evidence="2" id="KW-1185">Reference proteome</keyword>
<feature type="transmembrane region" description="Helical" evidence="1">
    <location>
        <begin position="79"/>
        <end position="100"/>
    </location>
</feature>
<keyword evidence="1" id="KW-0472">Membrane</keyword>
<sequence>MFNVINGVEVTTSKASCEYIRKKSREFPTMSIVSIQSAAPRSVRSYHRGNGNLRGGGVQKVYTTAPSMKTYKRKLDNRLGVCIFSCLGTLATILIIYGVFHETAHEQLSAYIMSTKEIIIASLPSSTTTTPITEIIVERLLVKDNESEMYSTSPLLEPDTCLGSEDVDQTKCLTIAELEHDFDLLHGSHIVLWNLVALNVIIAALLLPCIYLFRSDRMQKNSNYKLFYRAILFLTLFFMTMQLIFLINPLLSSANYYPSMVDKLLIYKLPRERHLINNVESRFGCQFDFIPQLVELTIQEPCLPKIKNSLLPTYAVVLLIIIDMLPFAFIVFTYAWDAWIKDTAICSGARRRIELNNQQRPQSREDILKRTMEEPQYV</sequence>
<evidence type="ECO:0000313" key="2">
    <source>
        <dbReference type="Proteomes" id="UP000887569"/>
    </source>
</evidence>
<feature type="transmembrane region" description="Helical" evidence="1">
    <location>
        <begin position="190"/>
        <end position="214"/>
    </location>
</feature>
<feature type="transmembrane region" description="Helical" evidence="1">
    <location>
        <begin position="226"/>
        <end position="247"/>
    </location>
</feature>
<organism evidence="2 3">
    <name type="scientific">Parascaris univalens</name>
    <name type="common">Nematode worm</name>
    <dbReference type="NCBI Taxonomy" id="6257"/>
    <lineage>
        <taxon>Eukaryota</taxon>
        <taxon>Metazoa</taxon>
        <taxon>Ecdysozoa</taxon>
        <taxon>Nematoda</taxon>
        <taxon>Chromadorea</taxon>
        <taxon>Rhabditida</taxon>
        <taxon>Spirurina</taxon>
        <taxon>Ascaridomorpha</taxon>
        <taxon>Ascaridoidea</taxon>
        <taxon>Ascarididae</taxon>
        <taxon>Parascaris</taxon>
    </lineage>
</organism>
<accession>A0A915A7N6</accession>
<proteinExistence type="predicted"/>
<evidence type="ECO:0000256" key="1">
    <source>
        <dbReference type="SAM" id="Phobius"/>
    </source>
</evidence>
<keyword evidence="1" id="KW-0812">Transmembrane</keyword>
<protein>
    <submittedName>
        <fullName evidence="3">Uncharacterized protein</fullName>
    </submittedName>
</protein>
<evidence type="ECO:0000313" key="3">
    <source>
        <dbReference type="WBParaSite" id="PgR001X_g279_t01"/>
    </source>
</evidence>
<name>A0A915A7N6_PARUN</name>
<dbReference type="Proteomes" id="UP000887569">
    <property type="component" value="Unplaced"/>
</dbReference>
<feature type="transmembrane region" description="Helical" evidence="1">
    <location>
        <begin position="314"/>
        <end position="336"/>
    </location>
</feature>
<dbReference type="WBParaSite" id="PgR001X_g279_t01">
    <property type="protein sequence ID" value="PgR001X_g279_t01"/>
    <property type="gene ID" value="PgR001X_g279"/>
</dbReference>
<reference evidence="3" key="1">
    <citation type="submission" date="2022-11" db="UniProtKB">
        <authorList>
            <consortium name="WormBaseParasite"/>
        </authorList>
    </citation>
    <scope>IDENTIFICATION</scope>
</reference>
<keyword evidence="1" id="KW-1133">Transmembrane helix</keyword>
<dbReference type="AlphaFoldDB" id="A0A915A7N6"/>